<keyword evidence="4" id="KW-1185">Reference proteome</keyword>
<reference evidence="3 4" key="1">
    <citation type="submission" date="2019-12" db="EMBL/GenBank/DDBJ databases">
        <title>Genome sequenceing of Clostridium bovifaecis.</title>
        <authorList>
            <person name="Yao Y."/>
        </authorList>
    </citation>
    <scope>NUCLEOTIDE SEQUENCE [LARGE SCALE GENOMIC DNA]</scope>
    <source>
        <strain evidence="3 4">BXX</strain>
    </source>
</reference>
<sequence>MNSKNNSTLIIEEPEVHIHPGAQSKLGDLFVQCCKEGNKQFIIETHSIFLITQLEILVAQGKIDSKDIGVYYFEHGEHGVVVKDMKLSQNGQFEEPWPSGFFDVNYSLGKTLFEFM</sequence>
<evidence type="ECO:0000259" key="1">
    <source>
        <dbReference type="Pfam" id="PF12476"/>
    </source>
</evidence>
<gene>
    <name evidence="3" type="ORF">GOM49_15320</name>
</gene>
<feature type="domain" description="Endonuclease GajA/Old nuclease/RecF-like AAA" evidence="2">
    <location>
        <begin position="3"/>
        <end position="51"/>
    </location>
</feature>
<dbReference type="PANTHER" id="PTHR43581">
    <property type="entry name" value="ATP/GTP PHOSPHATASE"/>
    <property type="match status" value="1"/>
</dbReference>
<protein>
    <submittedName>
        <fullName evidence="3">DUF3696 domain-containing protein</fullName>
    </submittedName>
</protein>
<dbReference type="InterPro" id="IPR041685">
    <property type="entry name" value="AAA_GajA/Old/RecF-like"/>
</dbReference>
<dbReference type="InterPro" id="IPR051396">
    <property type="entry name" value="Bact_Antivir_Def_Nuclease"/>
</dbReference>
<dbReference type="PANTHER" id="PTHR43581:SF2">
    <property type="entry name" value="EXCINUCLEASE ATPASE SUBUNIT"/>
    <property type="match status" value="1"/>
</dbReference>
<dbReference type="Pfam" id="PF13175">
    <property type="entry name" value="AAA_15"/>
    <property type="match status" value="1"/>
</dbReference>
<dbReference type="InterPro" id="IPR027417">
    <property type="entry name" value="P-loop_NTPase"/>
</dbReference>
<dbReference type="EMBL" id="CP046522">
    <property type="protein sequence ID" value="QGU96281.1"/>
    <property type="molecule type" value="Genomic_DNA"/>
</dbReference>
<evidence type="ECO:0000313" key="4">
    <source>
        <dbReference type="Proteomes" id="UP000422764"/>
    </source>
</evidence>
<accession>A0A6I6F197</accession>
<feature type="domain" description="DUF3696" evidence="1">
    <location>
        <begin position="63"/>
        <end position="103"/>
    </location>
</feature>
<dbReference type="SUPFAM" id="SSF52540">
    <property type="entry name" value="P-loop containing nucleoside triphosphate hydrolases"/>
    <property type="match status" value="1"/>
</dbReference>
<name>A0A6I6F197_9CLOT</name>
<proteinExistence type="predicted"/>
<dbReference type="Pfam" id="PF12476">
    <property type="entry name" value="DUF3696"/>
    <property type="match status" value="1"/>
</dbReference>
<evidence type="ECO:0000259" key="2">
    <source>
        <dbReference type="Pfam" id="PF13175"/>
    </source>
</evidence>
<dbReference type="Gene3D" id="3.40.50.300">
    <property type="entry name" value="P-loop containing nucleotide triphosphate hydrolases"/>
    <property type="match status" value="1"/>
</dbReference>
<dbReference type="AlphaFoldDB" id="A0A6I6F197"/>
<dbReference type="InterPro" id="IPR022532">
    <property type="entry name" value="DUF3696"/>
</dbReference>
<dbReference type="Proteomes" id="UP000422764">
    <property type="component" value="Chromosome"/>
</dbReference>
<organism evidence="3 4">
    <name type="scientific">Clostridium bovifaecis</name>
    <dbReference type="NCBI Taxonomy" id="2184719"/>
    <lineage>
        <taxon>Bacteria</taxon>
        <taxon>Bacillati</taxon>
        <taxon>Bacillota</taxon>
        <taxon>Clostridia</taxon>
        <taxon>Eubacteriales</taxon>
        <taxon>Clostridiaceae</taxon>
        <taxon>Clostridium</taxon>
    </lineage>
</organism>
<evidence type="ECO:0000313" key="3">
    <source>
        <dbReference type="EMBL" id="QGU96281.1"/>
    </source>
</evidence>